<dbReference type="EMBL" id="LT670844">
    <property type="protein sequence ID" value="SHJ92227.1"/>
    <property type="molecule type" value="Genomic_DNA"/>
</dbReference>
<proteinExistence type="predicted"/>
<reference evidence="1 2" key="1">
    <citation type="submission" date="2016-11" db="EMBL/GenBank/DDBJ databases">
        <authorList>
            <person name="Jaros S."/>
            <person name="Januszkiewicz K."/>
            <person name="Wedrychowicz H."/>
        </authorList>
    </citation>
    <scope>NUCLEOTIDE SEQUENCE [LARGE SCALE GENOMIC DNA]</scope>
    <source>
        <strain evidence="1 2">GAS499</strain>
    </source>
</reference>
<sequence length="69" mass="7612">MIASHHFLCLIVDQTAKSSETKRAGDTSRSAWSAIYGSDRMKDPNYSNISIFGKARYGCNIVLLINLSS</sequence>
<evidence type="ECO:0000313" key="2">
    <source>
        <dbReference type="Proteomes" id="UP000189935"/>
    </source>
</evidence>
<dbReference type="AlphaFoldDB" id="A0A1M6N9A5"/>
<gene>
    <name evidence="1" type="ORF">SAMN05444159_1906</name>
</gene>
<organism evidence="1 2">
    <name type="scientific">Bradyrhizobium lablabi</name>
    <dbReference type="NCBI Taxonomy" id="722472"/>
    <lineage>
        <taxon>Bacteria</taxon>
        <taxon>Pseudomonadati</taxon>
        <taxon>Pseudomonadota</taxon>
        <taxon>Alphaproteobacteria</taxon>
        <taxon>Hyphomicrobiales</taxon>
        <taxon>Nitrobacteraceae</taxon>
        <taxon>Bradyrhizobium</taxon>
    </lineage>
</organism>
<dbReference type="Proteomes" id="UP000189935">
    <property type="component" value="Chromosome I"/>
</dbReference>
<evidence type="ECO:0000313" key="1">
    <source>
        <dbReference type="EMBL" id="SHJ92227.1"/>
    </source>
</evidence>
<name>A0A1M6N9A5_9BRAD</name>
<accession>A0A1M6N9A5</accession>
<protein>
    <submittedName>
        <fullName evidence="1">Uncharacterized protein</fullName>
    </submittedName>
</protein>